<dbReference type="AlphaFoldDB" id="A0A5C3M844"/>
<keyword evidence="1" id="KW-0812">Transmembrane</keyword>
<keyword evidence="3" id="KW-1185">Reference proteome</keyword>
<gene>
    <name evidence="2" type="ORF">BDQ12DRAFT_679724</name>
</gene>
<keyword evidence="1" id="KW-0472">Membrane</keyword>
<accession>A0A5C3M844</accession>
<dbReference type="EMBL" id="ML213596">
    <property type="protein sequence ID" value="TFK40596.1"/>
    <property type="molecule type" value="Genomic_DNA"/>
</dbReference>
<evidence type="ECO:0000256" key="1">
    <source>
        <dbReference type="SAM" id="Phobius"/>
    </source>
</evidence>
<feature type="transmembrane region" description="Helical" evidence="1">
    <location>
        <begin position="53"/>
        <end position="75"/>
    </location>
</feature>
<evidence type="ECO:0000313" key="3">
    <source>
        <dbReference type="Proteomes" id="UP000308652"/>
    </source>
</evidence>
<reference evidence="2 3" key="1">
    <citation type="journal article" date="2019" name="Nat. Ecol. Evol.">
        <title>Megaphylogeny resolves global patterns of mushroom evolution.</title>
        <authorList>
            <person name="Varga T."/>
            <person name="Krizsan K."/>
            <person name="Foldi C."/>
            <person name="Dima B."/>
            <person name="Sanchez-Garcia M."/>
            <person name="Sanchez-Ramirez S."/>
            <person name="Szollosi G.J."/>
            <person name="Szarkandi J.G."/>
            <person name="Papp V."/>
            <person name="Albert L."/>
            <person name="Andreopoulos W."/>
            <person name="Angelini C."/>
            <person name="Antonin V."/>
            <person name="Barry K.W."/>
            <person name="Bougher N.L."/>
            <person name="Buchanan P."/>
            <person name="Buyck B."/>
            <person name="Bense V."/>
            <person name="Catcheside P."/>
            <person name="Chovatia M."/>
            <person name="Cooper J."/>
            <person name="Damon W."/>
            <person name="Desjardin D."/>
            <person name="Finy P."/>
            <person name="Geml J."/>
            <person name="Haridas S."/>
            <person name="Hughes K."/>
            <person name="Justo A."/>
            <person name="Karasinski D."/>
            <person name="Kautmanova I."/>
            <person name="Kiss B."/>
            <person name="Kocsube S."/>
            <person name="Kotiranta H."/>
            <person name="LaButti K.M."/>
            <person name="Lechner B.E."/>
            <person name="Liimatainen K."/>
            <person name="Lipzen A."/>
            <person name="Lukacs Z."/>
            <person name="Mihaltcheva S."/>
            <person name="Morgado L.N."/>
            <person name="Niskanen T."/>
            <person name="Noordeloos M.E."/>
            <person name="Ohm R.A."/>
            <person name="Ortiz-Santana B."/>
            <person name="Ovrebo C."/>
            <person name="Racz N."/>
            <person name="Riley R."/>
            <person name="Savchenko A."/>
            <person name="Shiryaev A."/>
            <person name="Soop K."/>
            <person name="Spirin V."/>
            <person name="Szebenyi C."/>
            <person name="Tomsovsky M."/>
            <person name="Tulloss R.E."/>
            <person name="Uehling J."/>
            <person name="Grigoriev I.V."/>
            <person name="Vagvolgyi C."/>
            <person name="Papp T."/>
            <person name="Martin F.M."/>
            <person name="Miettinen O."/>
            <person name="Hibbett D.S."/>
            <person name="Nagy L.G."/>
        </authorList>
    </citation>
    <scope>NUCLEOTIDE SEQUENCE [LARGE SCALE GENOMIC DNA]</scope>
    <source>
        <strain evidence="2 3">CBS 166.37</strain>
    </source>
</reference>
<name>A0A5C3M844_9AGAR</name>
<keyword evidence="1" id="KW-1133">Transmembrane helix</keyword>
<sequence>MCVLAVDSDEWRQMAAGDSGFEIATRALITSLAASLKSPGLARNSIHSASARALLSFFGTTVLSTLFVPLVVLTINTL</sequence>
<protein>
    <submittedName>
        <fullName evidence="2">Uncharacterized protein</fullName>
    </submittedName>
</protein>
<dbReference type="Proteomes" id="UP000308652">
    <property type="component" value="Unassembled WGS sequence"/>
</dbReference>
<organism evidence="2 3">
    <name type="scientific">Crucibulum laeve</name>
    <dbReference type="NCBI Taxonomy" id="68775"/>
    <lineage>
        <taxon>Eukaryota</taxon>
        <taxon>Fungi</taxon>
        <taxon>Dikarya</taxon>
        <taxon>Basidiomycota</taxon>
        <taxon>Agaricomycotina</taxon>
        <taxon>Agaricomycetes</taxon>
        <taxon>Agaricomycetidae</taxon>
        <taxon>Agaricales</taxon>
        <taxon>Agaricineae</taxon>
        <taxon>Nidulariaceae</taxon>
        <taxon>Crucibulum</taxon>
    </lineage>
</organism>
<evidence type="ECO:0000313" key="2">
    <source>
        <dbReference type="EMBL" id="TFK40596.1"/>
    </source>
</evidence>
<proteinExistence type="predicted"/>